<keyword evidence="7" id="KW-0472">Membrane</keyword>
<evidence type="ECO:0000256" key="2">
    <source>
        <dbReference type="ARBA" id="ARBA00005417"/>
    </source>
</evidence>
<dbReference type="InterPro" id="IPR003439">
    <property type="entry name" value="ABC_transporter-like_ATP-bd"/>
</dbReference>
<dbReference type="PROSITE" id="PS50893">
    <property type="entry name" value="ABC_TRANSPORTER_2"/>
    <property type="match status" value="1"/>
</dbReference>
<dbReference type="Pfam" id="PF08352">
    <property type="entry name" value="oligo_HPY"/>
    <property type="match status" value="1"/>
</dbReference>
<feature type="domain" description="ABC transporter" evidence="8">
    <location>
        <begin position="10"/>
        <end position="501"/>
    </location>
</feature>
<dbReference type="PANTHER" id="PTHR43297:SF2">
    <property type="entry name" value="DIPEPTIDE TRANSPORT ATP-BINDING PROTEIN DPPD"/>
    <property type="match status" value="1"/>
</dbReference>
<organism evidence="9 10">
    <name type="scientific">Spiroplasma clarkii</name>
    <dbReference type="NCBI Taxonomy" id="2139"/>
    <lineage>
        <taxon>Bacteria</taxon>
        <taxon>Bacillati</taxon>
        <taxon>Mycoplasmatota</taxon>
        <taxon>Mollicutes</taxon>
        <taxon>Entomoplasmatales</taxon>
        <taxon>Spiroplasmataceae</taxon>
        <taxon>Spiroplasma</taxon>
    </lineage>
</organism>
<evidence type="ECO:0000256" key="7">
    <source>
        <dbReference type="ARBA" id="ARBA00023136"/>
    </source>
</evidence>
<dbReference type="NCBIfam" id="TIGR01727">
    <property type="entry name" value="oligo_HPY"/>
    <property type="match status" value="1"/>
</dbReference>
<reference evidence="9 10" key="1">
    <citation type="submission" date="2017-11" db="EMBL/GenBank/DDBJ databases">
        <title>Complete genome sequence of Spiroplasma clarkii CN-5 (DSM 19994).</title>
        <authorList>
            <person name="Tsai Y.-M."/>
            <person name="Chang A."/>
            <person name="Lo W.-S."/>
            <person name="Kuo C.-H."/>
        </authorList>
    </citation>
    <scope>NUCLEOTIDE SEQUENCE [LARGE SCALE GENOMIC DNA]</scope>
    <source>
        <strain evidence="9 10">CN-5</strain>
    </source>
</reference>
<comment type="similarity">
    <text evidence="2">Belongs to the ABC transporter superfamily.</text>
</comment>
<dbReference type="GO" id="GO:0016887">
    <property type="term" value="F:ATP hydrolysis activity"/>
    <property type="evidence" value="ECO:0007669"/>
    <property type="project" value="InterPro"/>
</dbReference>
<sequence>MKKENRVLSVRNMEVKFRVRNRILTAIRNVSFDVFNEEVLAIVGESGSGKSVITKTFTGMLEANGWISEGSIVYRPSQATINDDKAFFKEPIDLVNLQKPLISHEVVRFVSKRNKKVIKKLQAEVKKLYQLNPLTVEEDQEKGIELEQHKDLVQQNLTKNNAALTILKTKLGLLKEKEGFTSSNRIFNKIAKLDGEIQYLEDLNKVIANRDYRNDKIEEIELTIEKKVSDTSKVKPLTVLQKLSIKKIIAIVEKYLKSSEVVTTGEYDYINQYFSKRNQLSRFESELKDITNVLQAKGSIDEKHFENILNDWKRVSNSAFVNRIKATKEIRQVRGKTVSTIFQDPMTSLNPLLSVGFQISEVLRKQLKMSIKEAKKEAIELLRKVGITNPEKRYSDIPGRYSGGMRQRVVIAIALACRPKILICDEPTTALDVTIQAQILKLIKELQKEYKFSVLFITHDLGVVAAIADRIAVMYAGQIVEIGTTDEIFNDPKHPYTWALLSSLPQLGTKGKDLFSIAGTPPSLFGSIKGDAFAPRNKFAMKVDYELEPPMFQVSETHFAKTWLLHKDAPKIEKPTEIKNLRELIEKSMKE</sequence>
<evidence type="ECO:0000313" key="10">
    <source>
        <dbReference type="Proteomes" id="UP000231179"/>
    </source>
</evidence>
<comment type="subcellular location">
    <subcellularLocation>
        <location evidence="1">Cell membrane</location>
        <topology evidence="1">Peripheral membrane protein</topology>
    </subcellularLocation>
</comment>
<dbReference type="AlphaFoldDB" id="A0A2K8KGM3"/>
<keyword evidence="4" id="KW-1003">Cell membrane</keyword>
<dbReference type="Gene3D" id="3.40.50.300">
    <property type="entry name" value="P-loop containing nucleotide triphosphate hydrolases"/>
    <property type="match status" value="2"/>
</dbReference>
<dbReference type="InterPro" id="IPR013563">
    <property type="entry name" value="Oligopep_ABC_C"/>
</dbReference>
<dbReference type="InterPro" id="IPR017871">
    <property type="entry name" value="ABC_transporter-like_CS"/>
</dbReference>
<keyword evidence="3" id="KW-0813">Transport</keyword>
<evidence type="ECO:0000256" key="1">
    <source>
        <dbReference type="ARBA" id="ARBA00004202"/>
    </source>
</evidence>
<name>A0A2K8KGM3_9MOLU</name>
<evidence type="ECO:0000256" key="5">
    <source>
        <dbReference type="ARBA" id="ARBA00022741"/>
    </source>
</evidence>
<dbReference type="InterPro" id="IPR003593">
    <property type="entry name" value="AAA+_ATPase"/>
</dbReference>
<protein>
    <submittedName>
        <fullName evidence="9">Oligopeptide ABC transporter ATP-binding protein</fullName>
    </submittedName>
</protein>
<dbReference type="InterPro" id="IPR027417">
    <property type="entry name" value="P-loop_NTPase"/>
</dbReference>
<evidence type="ECO:0000259" key="8">
    <source>
        <dbReference type="PROSITE" id="PS50893"/>
    </source>
</evidence>
<dbReference type="SUPFAM" id="SSF52540">
    <property type="entry name" value="P-loop containing nucleoside triphosphate hydrolases"/>
    <property type="match status" value="2"/>
</dbReference>
<keyword evidence="5" id="KW-0547">Nucleotide-binding</keyword>
<keyword evidence="6 9" id="KW-0067">ATP-binding</keyword>
<accession>A0A2K8KGM3</accession>
<keyword evidence="10" id="KW-1185">Reference proteome</keyword>
<gene>
    <name evidence="9" type="primary">oppD</name>
    <name evidence="9" type="ORF">SCLAR_v1c05090</name>
</gene>
<dbReference type="CDD" id="cd03257">
    <property type="entry name" value="ABC_NikE_OppD_transporters"/>
    <property type="match status" value="1"/>
</dbReference>
<dbReference type="RefSeq" id="WP_100254387.1">
    <property type="nucleotide sequence ID" value="NZ_CP024870.1"/>
</dbReference>
<evidence type="ECO:0000256" key="3">
    <source>
        <dbReference type="ARBA" id="ARBA00022448"/>
    </source>
</evidence>
<dbReference type="InterPro" id="IPR050388">
    <property type="entry name" value="ABC_Ni/Peptide_Import"/>
</dbReference>
<dbReference type="PROSITE" id="PS00211">
    <property type="entry name" value="ABC_TRANSPORTER_1"/>
    <property type="match status" value="1"/>
</dbReference>
<dbReference type="Pfam" id="PF00005">
    <property type="entry name" value="ABC_tran"/>
    <property type="match status" value="2"/>
</dbReference>
<dbReference type="EMBL" id="CP024870">
    <property type="protein sequence ID" value="ATX70828.1"/>
    <property type="molecule type" value="Genomic_DNA"/>
</dbReference>
<dbReference type="GO" id="GO:0005886">
    <property type="term" value="C:plasma membrane"/>
    <property type="evidence" value="ECO:0007669"/>
    <property type="project" value="UniProtKB-SubCell"/>
</dbReference>
<evidence type="ECO:0000256" key="4">
    <source>
        <dbReference type="ARBA" id="ARBA00022475"/>
    </source>
</evidence>
<dbReference type="Proteomes" id="UP000231179">
    <property type="component" value="Chromosome"/>
</dbReference>
<dbReference type="SMART" id="SM00382">
    <property type="entry name" value="AAA"/>
    <property type="match status" value="1"/>
</dbReference>
<proteinExistence type="inferred from homology"/>
<dbReference type="PANTHER" id="PTHR43297">
    <property type="entry name" value="OLIGOPEPTIDE TRANSPORT ATP-BINDING PROTEIN APPD"/>
    <property type="match status" value="1"/>
</dbReference>
<evidence type="ECO:0000256" key="6">
    <source>
        <dbReference type="ARBA" id="ARBA00022840"/>
    </source>
</evidence>
<dbReference type="GO" id="GO:0005524">
    <property type="term" value="F:ATP binding"/>
    <property type="evidence" value="ECO:0007669"/>
    <property type="project" value="UniProtKB-KW"/>
</dbReference>
<dbReference type="GO" id="GO:0015833">
    <property type="term" value="P:peptide transport"/>
    <property type="evidence" value="ECO:0007669"/>
    <property type="project" value="InterPro"/>
</dbReference>
<dbReference type="NCBIfam" id="NF043079">
    <property type="entry name" value="MMSYN1_0167"/>
    <property type="match status" value="1"/>
</dbReference>
<evidence type="ECO:0000313" key="9">
    <source>
        <dbReference type="EMBL" id="ATX70828.1"/>
    </source>
</evidence>